<dbReference type="Gene3D" id="3.30.70.1430">
    <property type="entry name" value="Multidrug efflux transporter AcrB pore domain"/>
    <property type="match status" value="2"/>
</dbReference>
<proteinExistence type="predicted"/>
<dbReference type="Pfam" id="PF00873">
    <property type="entry name" value="ACR_tran"/>
    <property type="match status" value="1"/>
</dbReference>
<dbReference type="SUPFAM" id="SSF82866">
    <property type="entry name" value="Multidrug efflux transporter AcrB transmembrane domain"/>
    <property type="match status" value="2"/>
</dbReference>
<dbReference type="Gene3D" id="3.30.2090.10">
    <property type="entry name" value="Multidrug efflux transporter AcrB TolC docking domain, DN and DC subdomains"/>
    <property type="match status" value="2"/>
</dbReference>
<keyword evidence="3" id="KW-1185">Reference proteome</keyword>
<dbReference type="KEGG" id="tsph:KIH39_06725"/>
<dbReference type="EMBL" id="CP074694">
    <property type="protein sequence ID" value="QVL33601.1"/>
    <property type="molecule type" value="Genomic_DNA"/>
</dbReference>
<dbReference type="GO" id="GO:0005886">
    <property type="term" value="C:plasma membrane"/>
    <property type="evidence" value="ECO:0007669"/>
    <property type="project" value="TreeGrafter"/>
</dbReference>
<dbReference type="PANTHER" id="PTHR32063:SF8">
    <property type="entry name" value="CATION EFFLUX PROTEIN"/>
    <property type="match status" value="1"/>
</dbReference>
<dbReference type="AlphaFoldDB" id="A0A8E6B8B2"/>
<sequence>MNGLIRFALGNTRAITVLMLAILLLGGLALVSIPADILPVYRSPAVQVLTFYNGMSATNVEKDITSRMERWTGQAAGTARQESRSIIGASIVRNYYEDTVDLSGALTQVNSLSTAAMPSLPPGTLPPVIMPYDPTSSTPACLVALNSKTQDEATLYDTGRYQARMMIMALPGSNAPVVYGGRLRTVLAYLDRQKLQARNLSPIDVMNALDRYNIFIPAGDAKLGTLDYALDSNSMYEIVERMGDIPIKNDGDKPVFLRDVALPKDASLVQTNIVRVDGRRQVYIPVYRQQGASTLSVVSHLRDNMQDMKDRLTTPDVDLKLVMDQSIYVSKAIESLAEEGILGAILCSLVILLFLGEWKMTAIAVMTIPVAVLGAIACLHGMDQTINVMTLAGLALAIGPLVDSAIICLENTHRHLGLGATPKAAAFLGASEVAMPELVASLCTLLVLAPLAMMPGIGKFLFRPMFLSVTFAMVIAYILSRTFVPARCFKWLKGHGSKPIESNTLDLPPSNSRENPQSPGLIGRLFEKWESVIDIGIRGYSRVLQLAMKARLVVVLSAYALLAATILLLGPKLRREFFPEVDAGVFEIYVRLQSGTRIEITEKKVEIIENFVKETLGADREMVISEIGLTADWSAAFTPNSGPMDAVVKVQLKPERSHSAQEYVHLLRQGFSKDARFNEIEFAFDAGGMIRSAMNEGKSTPINIRITGKSLRKSRAIAEKIQGEVQQVDGVVDARIIQRLDYPQYTLEVDRAKASDLGLDQVDVMRNVVASLNSSVQFNKRNFWIDPLSHNQYFVGVQYAEEDIDSLETLLDIPITSPTQKRSIPLRNIATLRRTTVPSEITHQNLQATFDLTMGVYGRDLGHVAEEVKKIVQQFGKARPDGGWTPFDPDSQEKIPIEGSKVLLSGEYQKMESTFRNQAFGMILAVTLIYFLMVALFRSYLIPLVVLSAVPVGIIGVVLALYLTHTALSIQSLLGVIFMIGIVVSNTVLLTDFAQNLRKTDLLTPQQAIARAASIRVRPVVMTALATFFALIPMSLGLSRGSEANVPLGRAVLGGLLAGLGTTLLVVPCLYSLVIHGPLEHESGDEGESHPVHKNED</sequence>
<accession>A0A8E6B8B2</accession>
<gene>
    <name evidence="2" type="ORF">KIH39_06725</name>
</gene>
<feature type="transmembrane region" description="Helical" evidence="1">
    <location>
        <begin position="464"/>
        <end position="484"/>
    </location>
</feature>
<evidence type="ECO:0000256" key="1">
    <source>
        <dbReference type="SAM" id="Phobius"/>
    </source>
</evidence>
<dbReference type="Gene3D" id="3.30.70.1440">
    <property type="entry name" value="Multidrug efflux transporter AcrB pore domain"/>
    <property type="match status" value="1"/>
</dbReference>
<feature type="transmembrane region" description="Helical" evidence="1">
    <location>
        <begin position="552"/>
        <end position="570"/>
    </location>
</feature>
<evidence type="ECO:0000313" key="3">
    <source>
        <dbReference type="Proteomes" id="UP000676194"/>
    </source>
</evidence>
<dbReference type="SUPFAM" id="SSF82693">
    <property type="entry name" value="Multidrug efflux transporter AcrB pore domain, PN1, PN2, PC1 and PC2 subdomains"/>
    <property type="match status" value="2"/>
</dbReference>
<dbReference type="Gene3D" id="3.30.70.1320">
    <property type="entry name" value="Multidrug efflux transporter AcrB pore domain like"/>
    <property type="match status" value="1"/>
</dbReference>
<feature type="transmembrane region" description="Helical" evidence="1">
    <location>
        <begin position="1051"/>
        <end position="1074"/>
    </location>
</feature>
<dbReference type="GO" id="GO:0042910">
    <property type="term" value="F:xenobiotic transmembrane transporter activity"/>
    <property type="evidence" value="ECO:0007669"/>
    <property type="project" value="TreeGrafter"/>
</dbReference>
<keyword evidence="1" id="KW-1133">Transmembrane helix</keyword>
<dbReference type="PRINTS" id="PR00702">
    <property type="entry name" value="ACRIFLAVINRP"/>
</dbReference>
<feature type="transmembrane region" description="Helical" evidence="1">
    <location>
        <begin position="970"/>
        <end position="990"/>
    </location>
</feature>
<keyword evidence="1" id="KW-0472">Membrane</keyword>
<dbReference type="SUPFAM" id="SSF82714">
    <property type="entry name" value="Multidrug efflux transporter AcrB TolC docking domain, DN and DC subdomains"/>
    <property type="match status" value="2"/>
</dbReference>
<keyword evidence="1" id="KW-0812">Transmembrane</keyword>
<protein>
    <submittedName>
        <fullName evidence="2">Efflux RND transporter permease subunit</fullName>
    </submittedName>
</protein>
<feature type="transmembrane region" description="Helical" evidence="1">
    <location>
        <begin position="919"/>
        <end position="937"/>
    </location>
</feature>
<feature type="transmembrane region" description="Helical" evidence="1">
    <location>
        <begin position="1020"/>
        <end position="1039"/>
    </location>
</feature>
<dbReference type="RefSeq" id="WP_213498513.1">
    <property type="nucleotide sequence ID" value="NZ_CP074694.1"/>
</dbReference>
<feature type="transmembrane region" description="Helical" evidence="1">
    <location>
        <begin position="438"/>
        <end position="458"/>
    </location>
</feature>
<dbReference type="InterPro" id="IPR027463">
    <property type="entry name" value="AcrB_DN_DC_subdom"/>
</dbReference>
<name>A0A8E6B8B2_9BACT</name>
<dbReference type="Gene3D" id="1.20.1640.10">
    <property type="entry name" value="Multidrug efflux transporter AcrB transmembrane domain"/>
    <property type="match status" value="2"/>
</dbReference>
<feature type="transmembrane region" description="Helical" evidence="1">
    <location>
        <begin position="944"/>
        <end position="964"/>
    </location>
</feature>
<organism evidence="2 3">
    <name type="scientific">Telmatocola sphagniphila</name>
    <dbReference type="NCBI Taxonomy" id="1123043"/>
    <lineage>
        <taxon>Bacteria</taxon>
        <taxon>Pseudomonadati</taxon>
        <taxon>Planctomycetota</taxon>
        <taxon>Planctomycetia</taxon>
        <taxon>Gemmatales</taxon>
        <taxon>Gemmataceae</taxon>
    </lineage>
</organism>
<dbReference type="InterPro" id="IPR001036">
    <property type="entry name" value="Acrflvin-R"/>
</dbReference>
<feature type="transmembrane region" description="Helical" evidence="1">
    <location>
        <begin position="363"/>
        <end position="382"/>
    </location>
</feature>
<dbReference type="Proteomes" id="UP000676194">
    <property type="component" value="Chromosome"/>
</dbReference>
<reference evidence="2" key="1">
    <citation type="submission" date="2021-05" db="EMBL/GenBank/DDBJ databases">
        <title>Complete genome sequence of the cellulolytic planctomycete Telmatocola sphagniphila SP2T and characterization of the first cellulase from planctomycetes.</title>
        <authorList>
            <person name="Rakitin A.L."/>
            <person name="Beletsky A.V."/>
            <person name="Naumoff D.G."/>
            <person name="Kulichevskaya I.S."/>
            <person name="Mardanov A.V."/>
            <person name="Ravin N.V."/>
            <person name="Dedysh S.N."/>
        </authorList>
    </citation>
    <scope>NUCLEOTIDE SEQUENCE</scope>
    <source>
        <strain evidence="2">SP2T</strain>
    </source>
</reference>
<dbReference type="PANTHER" id="PTHR32063">
    <property type="match status" value="1"/>
</dbReference>
<evidence type="ECO:0000313" key="2">
    <source>
        <dbReference type="EMBL" id="QVL33601.1"/>
    </source>
</evidence>